<evidence type="ECO:0000259" key="12">
    <source>
        <dbReference type="Pfam" id="PF01761"/>
    </source>
</evidence>
<comment type="cofactor">
    <cofactor evidence="2">
        <name>Co(2+)</name>
        <dbReference type="ChEBI" id="CHEBI:48828"/>
    </cofactor>
</comment>
<evidence type="ECO:0000256" key="5">
    <source>
        <dbReference type="ARBA" id="ARBA00022723"/>
    </source>
</evidence>
<keyword evidence="15" id="KW-1185">Reference proteome</keyword>
<evidence type="ECO:0000256" key="9">
    <source>
        <dbReference type="ARBA" id="ARBA00023239"/>
    </source>
</evidence>
<reference evidence="14 15" key="1">
    <citation type="submission" date="2017-04" db="EMBL/GenBank/DDBJ databases">
        <authorList>
            <person name="Afonso C.L."/>
            <person name="Miller P.J."/>
            <person name="Scott M.A."/>
            <person name="Spackman E."/>
            <person name="Goraichik I."/>
            <person name="Dimitrov K.M."/>
            <person name="Suarez D.L."/>
            <person name="Swayne D.E."/>
        </authorList>
    </citation>
    <scope>NUCLEOTIDE SEQUENCE [LARGE SCALE GENOMIC DNA]</scope>
    <source>
        <strain evidence="14 15">CGMCC 1.12708</strain>
    </source>
</reference>
<evidence type="ECO:0000256" key="1">
    <source>
        <dbReference type="ARBA" id="ARBA00001911"/>
    </source>
</evidence>
<gene>
    <name evidence="14" type="ORF">SAMN06296427_102145</name>
</gene>
<dbReference type="GO" id="GO:0005737">
    <property type="term" value="C:cytoplasm"/>
    <property type="evidence" value="ECO:0007669"/>
    <property type="project" value="InterPro"/>
</dbReference>
<comment type="function">
    <text evidence="4">Catalyzes the conversion of 3-deoxy-D-arabino-heptulosonate 7-phosphate (DAHP) to dehydroquinate (DHQ).</text>
</comment>
<keyword evidence="5" id="KW-0479">Metal-binding</keyword>
<dbReference type="PANTHER" id="PTHR43622:SF1">
    <property type="entry name" value="3-DEHYDROQUINATE SYNTHASE"/>
    <property type="match status" value="1"/>
</dbReference>
<keyword evidence="7" id="KW-0862">Zinc</keyword>
<dbReference type="GO" id="GO:0003856">
    <property type="term" value="F:3-dehydroquinate synthase activity"/>
    <property type="evidence" value="ECO:0007669"/>
    <property type="project" value="UniProtKB-UniRule"/>
</dbReference>
<feature type="domain" description="3-dehydroquinate synthase N-terminal" evidence="12">
    <location>
        <begin position="56"/>
        <end position="168"/>
    </location>
</feature>
<name>A0A1W1Z306_9FLAO</name>
<evidence type="ECO:0000256" key="8">
    <source>
        <dbReference type="ARBA" id="ARBA00023027"/>
    </source>
</evidence>
<dbReference type="Pfam" id="PF01761">
    <property type="entry name" value="DHQ_synthase"/>
    <property type="match status" value="1"/>
</dbReference>
<proteinExistence type="predicted"/>
<evidence type="ECO:0000256" key="6">
    <source>
        <dbReference type="ARBA" id="ARBA00022741"/>
    </source>
</evidence>
<dbReference type="EC" id="4.2.3.4" evidence="11"/>
<keyword evidence="10" id="KW-0170">Cobalt</keyword>
<dbReference type="InterPro" id="IPR056179">
    <property type="entry name" value="DHQS_C"/>
</dbReference>
<dbReference type="GO" id="GO:0046872">
    <property type="term" value="F:metal ion binding"/>
    <property type="evidence" value="ECO:0007669"/>
    <property type="project" value="UniProtKB-KW"/>
</dbReference>
<dbReference type="Gene3D" id="1.20.1090.10">
    <property type="entry name" value="Dehydroquinate synthase-like - alpha domain"/>
    <property type="match status" value="1"/>
</dbReference>
<organism evidence="14 15">
    <name type="scientific">Moheibacter sediminis</name>
    <dbReference type="NCBI Taxonomy" id="1434700"/>
    <lineage>
        <taxon>Bacteria</taxon>
        <taxon>Pseudomonadati</taxon>
        <taxon>Bacteroidota</taxon>
        <taxon>Flavobacteriia</taxon>
        <taxon>Flavobacteriales</taxon>
        <taxon>Weeksellaceae</taxon>
        <taxon>Moheibacter</taxon>
    </lineage>
</organism>
<dbReference type="NCBIfam" id="TIGR01357">
    <property type="entry name" value="aroB"/>
    <property type="match status" value="1"/>
</dbReference>
<evidence type="ECO:0000256" key="4">
    <source>
        <dbReference type="ARBA" id="ARBA00003485"/>
    </source>
</evidence>
<evidence type="ECO:0000256" key="7">
    <source>
        <dbReference type="ARBA" id="ARBA00022833"/>
    </source>
</evidence>
<keyword evidence="6" id="KW-0547">Nucleotide-binding</keyword>
<dbReference type="Pfam" id="PF24621">
    <property type="entry name" value="DHQS_C"/>
    <property type="match status" value="1"/>
</dbReference>
<accession>A0A1W1Z306</accession>
<keyword evidence="8" id="KW-0520">NAD</keyword>
<evidence type="ECO:0000256" key="3">
    <source>
        <dbReference type="ARBA" id="ARBA00001947"/>
    </source>
</evidence>
<comment type="cofactor">
    <cofactor evidence="3">
        <name>Zn(2+)</name>
        <dbReference type="ChEBI" id="CHEBI:29105"/>
    </cofactor>
</comment>
<dbReference type="Proteomes" id="UP000192393">
    <property type="component" value="Unassembled WGS sequence"/>
</dbReference>
<evidence type="ECO:0000313" key="14">
    <source>
        <dbReference type="EMBL" id="SMC42692.1"/>
    </source>
</evidence>
<dbReference type="GO" id="GO:0000166">
    <property type="term" value="F:nucleotide binding"/>
    <property type="evidence" value="ECO:0007669"/>
    <property type="project" value="UniProtKB-KW"/>
</dbReference>
<dbReference type="InterPro" id="IPR050071">
    <property type="entry name" value="Dehydroquinate_synthase"/>
</dbReference>
<dbReference type="RefSeq" id="WP_084016259.1">
    <property type="nucleotide sequence ID" value="NZ_FWXS01000002.1"/>
</dbReference>
<dbReference type="InterPro" id="IPR030963">
    <property type="entry name" value="DHQ_synth_fam"/>
</dbReference>
<dbReference type="EMBL" id="FWXS01000002">
    <property type="protein sequence ID" value="SMC42692.1"/>
    <property type="molecule type" value="Genomic_DNA"/>
</dbReference>
<dbReference type="SUPFAM" id="SSF56796">
    <property type="entry name" value="Dehydroquinate synthase-like"/>
    <property type="match status" value="1"/>
</dbReference>
<dbReference type="AlphaFoldDB" id="A0A1W1Z306"/>
<evidence type="ECO:0000256" key="10">
    <source>
        <dbReference type="ARBA" id="ARBA00023285"/>
    </source>
</evidence>
<dbReference type="InterPro" id="IPR030960">
    <property type="entry name" value="DHQS/DOIS_N"/>
</dbReference>
<dbReference type="CDD" id="cd08195">
    <property type="entry name" value="DHQS"/>
    <property type="match status" value="1"/>
</dbReference>
<feature type="domain" description="3-dehydroquinate synthase C-terminal" evidence="13">
    <location>
        <begin position="170"/>
        <end position="311"/>
    </location>
</feature>
<sequence length="352" mass="39416">MKQAPILFDNIFLELNSFLTEKNYSKIFIFVDSNTHEHCLPLFLGELEAVAEIEVIEIPPGEENKVIEIVANVWESLTELGASRNSLLINLGGGVITDMGGFIASTFKRGIDFINVPTTLLSQVDASVGGKTGIDFAGLKNQIGTFSQPKMTLVFSEFLLTLPPRELTSGLAEMMKHGLIYQKSHWDSIHQIEGFTGEILHRLTQESVKIKMEIVEKDPFESGLRKILNFGHTIGHAVESYYLETEFPYLHGEAVAIGMLVESILSFENEMISLSELDEIFTNITQLFAKETIKEEIIPDLIDLMKHDKKNQNNQISFSLLNGIGNCKHDILLNENQISEGILLYNKKLASL</sequence>
<dbReference type="GO" id="GO:0009423">
    <property type="term" value="P:chorismate biosynthetic process"/>
    <property type="evidence" value="ECO:0007669"/>
    <property type="project" value="UniProtKB-UniRule"/>
</dbReference>
<protein>
    <recommendedName>
        <fullName evidence="11">3-dehydroquinate synthase</fullName>
        <ecNumber evidence="11">4.2.3.4</ecNumber>
    </recommendedName>
</protein>
<dbReference type="InterPro" id="IPR016037">
    <property type="entry name" value="DHQ_synth_AroB"/>
</dbReference>
<dbReference type="PANTHER" id="PTHR43622">
    <property type="entry name" value="3-DEHYDROQUINATE SYNTHASE"/>
    <property type="match status" value="1"/>
</dbReference>
<comment type="cofactor">
    <cofactor evidence="1">
        <name>NAD(+)</name>
        <dbReference type="ChEBI" id="CHEBI:57540"/>
    </cofactor>
</comment>
<evidence type="ECO:0000256" key="11">
    <source>
        <dbReference type="NCBIfam" id="TIGR01357"/>
    </source>
</evidence>
<dbReference type="FunFam" id="3.40.50.1970:FF:000007">
    <property type="entry name" value="Pentafunctional AROM polypeptide"/>
    <property type="match status" value="1"/>
</dbReference>
<dbReference type="Gene3D" id="3.40.50.1970">
    <property type="match status" value="1"/>
</dbReference>
<dbReference type="GO" id="GO:0009073">
    <property type="term" value="P:aromatic amino acid family biosynthetic process"/>
    <property type="evidence" value="ECO:0007669"/>
    <property type="project" value="InterPro"/>
</dbReference>
<dbReference type="PIRSF" id="PIRSF001455">
    <property type="entry name" value="DHQ_synth"/>
    <property type="match status" value="1"/>
</dbReference>
<evidence type="ECO:0000313" key="15">
    <source>
        <dbReference type="Proteomes" id="UP000192393"/>
    </source>
</evidence>
<dbReference type="STRING" id="1434700.SAMN06296427_102145"/>
<evidence type="ECO:0000256" key="2">
    <source>
        <dbReference type="ARBA" id="ARBA00001941"/>
    </source>
</evidence>
<dbReference type="OrthoDB" id="9806583at2"/>
<evidence type="ECO:0000259" key="13">
    <source>
        <dbReference type="Pfam" id="PF24621"/>
    </source>
</evidence>
<keyword evidence="9" id="KW-0456">Lyase</keyword>